<organism evidence="1 2">
    <name type="scientific">Bipolaris victoriae (strain FI3)</name>
    <name type="common">Victoria blight of oats agent</name>
    <name type="synonym">Cochliobolus victoriae</name>
    <dbReference type="NCBI Taxonomy" id="930091"/>
    <lineage>
        <taxon>Eukaryota</taxon>
        <taxon>Fungi</taxon>
        <taxon>Dikarya</taxon>
        <taxon>Ascomycota</taxon>
        <taxon>Pezizomycotina</taxon>
        <taxon>Dothideomycetes</taxon>
        <taxon>Pleosporomycetidae</taxon>
        <taxon>Pleosporales</taxon>
        <taxon>Pleosporineae</taxon>
        <taxon>Pleosporaceae</taxon>
        <taxon>Bipolaris</taxon>
    </lineage>
</organism>
<reference evidence="1 2" key="1">
    <citation type="journal article" date="2013" name="PLoS Genet.">
        <title>Comparative genome structure, secondary metabolite, and effector coding capacity across Cochliobolus pathogens.</title>
        <authorList>
            <person name="Condon B.J."/>
            <person name="Leng Y."/>
            <person name="Wu D."/>
            <person name="Bushley K.E."/>
            <person name="Ohm R.A."/>
            <person name="Otillar R."/>
            <person name="Martin J."/>
            <person name="Schackwitz W."/>
            <person name="Grimwood J."/>
            <person name="MohdZainudin N."/>
            <person name="Xue C."/>
            <person name="Wang R."/>
            <person name="Manning V.A."/>
            <person name="Dhillon B."/>
            <person name="Tu Z.J."/>
            <person name="Steffenson B.J."/>
            <person name="Salamov A."/>
            <person name="Sun H."/>
            <person name="Lowry S."/>
            <person name="LaButti K."/>
            <person name="Han J."/>
            <person name="Copeland A."/>
            <person name="Lindquist E."/>
            <person name="Barry K."/>
            <person name="Schmutz J."/>
            <person name="Baker S.E."/>
            <person name="Ciuffetti L.M."/>
            <person name="Grigoriev I.V."/>
            <person name="Zhong S."/>
            <person name="Turgeon B.G."/>
        </authorList>
    </citation>
    <scope>NUCLEOTIDE SEQUENCE [LARGE SCALE GENOMIC DNA]</scope>
    <source>
        <strain evidence="1 2">FI3</strain>
    </source>
</reference>
<dbReference type="OrthoDB" id="3938123at2759"/>
<protein>
    <submittedName>
        <fullName evidence="1">Uncharacterized protein</fullName>
    </submittedName>
</protein>
<name>W7EMS4_BIPV3</name>
<keyword evidence="2" id="KW-1185">Reference proteome</keyword>
<sequence length="310" mass="35874">METDVLDALESFQMMLRDEKFIEDLQKNASSSLPTDCKAVLVELVCAFIPDIMDHDPPRKKSKARHLYKRGSWSSSVKKVNKEDRKSPFITILRLQELILSPAIQTHIENNKADAHSFFYSKEVMNNIQSYDKDSTGEALILQYQYTKTLSHNMKLNSVRWHFLMLMWHDIVKLARPDCTGNRISHLMKKHLLELITPVYANSSDMNAVGMEVVADELHTWCRYGAKLNVFVENFGEGCIFYLQGVLSPNFLSDKMTASGTYYDEAMTHLRETLHLTQILESNPLIVRLSQNIRRHLLRPFEESKMARNM</sequence>
<dbReference type="HOGENOM" id="CLU_897110_0_0_1"/>
<dbReference type="EMBL" id="KI968749">
    <property type="protein sequence ID" value="EUN25632.1"/>
    <property type="molecule type" value="Genomic_DNA"/>
</dbReference>
<accession>W7EMS4</accession>
<evidence type="ECO:0000313" key="2">
    <source>
        <dbReference type="Proteomes" id="UP000054337"/>
    </source>
</evidence>
<evidence type="ECO:0000313" key="1">
    <source>
        <dbReference type="EMBL" id="EUN25632.1"/>
    </source>
</evidence>
<dbReference type="RefSeq" id="XP_014555212.1">
    <property type="nucleotide sequence ID" value="XM_014699726.1"/>
</dbReference>
<dbReference type="Proteomes" id="UP000054337">
    <property type="component" value="Unassembled WGS sequence"/>
</dbReference>
<dbReference type="GeneID" id="26254000"/>
<dbReference type="AlphaFoldDB" id="W7EMS4"/>
<proteinExistence type="predicted"/>
<gene>
    <name evidence="1" type="ORF">COCVIDRAFT_27833</name>
</gene>